<evidence type="ECO:0000256" key="2">
    <source>
        <dbReference type="SAM" id="Phobius"/>
    </source>
</evidence>
<accession>A0A0M0LS50</accession>
<dbReference type="PANTHER" id="PTHR24074">
    <property type="entry name" value="CO-CHAPERONE PROTEIN DJLA"/>
    <property type="match status" value="1"/>
</dbReference>
<name>A0A0M0LS50_9EUKA</name>
<dbReference type="Proteomes" id="UP000037460">
    <property type="component" value="Unassembled WGS sequence"/>
</dbReference>
<feature type="region of interest" description="Disordered" evidence="1">
    <location>
        <begin position="229"/>
        <end position="282"/>
    </location>
</feature>
<dbReference type="PROSITE" id="PS00636">
    <property type="entry name" value="DNAJ_1"/>
    <property type="match status" value="1"/>
</dbReference>
<dbReference type="SUPFAM" id="SSF46565">
    <property type="entry name" value="Chaperone J-domain"/>
    <property type="match status" value="1"/>
</dbReference>
<dbReference type="OrthoDB" id="66964at2759"/>
<dbReference type="PRINTS" id="PR00625">
    <property type="entry name" value="JDOMAIN"/>
</dbReference>
<feature type="compositionally biased region" description="Acidic residues" evidence="1">
    <location>
        <begin position="410"/>
        <end position="419"/>
    </location>
</feature>
<feature type="transmembrane region" description="Helical" evidence="2">
    <location>
        <begin position="138"/>
        <end position="162"/>
    </location>
</feature>
<dbReference type="Pfam" id="PF00226">
    <property type="entry name" value="DnaJ"/>
    <property type="match status" value="1"/>
</dbReference>
<gene>
    <name evidence="4" type="ORF">Ctob_014898</name>
</gene>
<dbReference type="InterPro" id="IPR001623">
    <property type="entry name" value="DnaJ_domain"/>
</dbReference>
<feature type="domain" description="J" evidence="3">
    <location>
        <begin position="8"/>
        <end position="71"/>
    </location>
</feature>
<organism evidence="4 5">
    <name type="scientific">Chrysochromulina tobinii</name>
    <dbReference type="NCBI Taxonomy" id="1460289"/>
    <lineage>
        <taxon>Eukaryota</taxon>
        <taxon>Haptista</taxon>
        <taxon>Haptophyta</taxon>
        <taxon>Prymnesiophyceae</taxon>
        <taxon>Prymnesiales</taxon>
        <taxon>Chrysochromulinaceae</taxon>
        <taxon>Chrysochromulina</taxon>
    </lineage>
</organism>
<evidence type="ECO:0000256" key="1">
    <source>
        <dbReference type="SAM" id="MobiDB-lite"/>
    </source>
</evidence>
<protein>
    <recommendedName>
        <fullName evidence="3">J domain-containing protein</fullName>
    </recommendedName>
</protein>
<keyword evidence="2" id="KW-0812">Transmembrane</keyword>
<dbReference type="SMART" id="SM00271">
    <property type="entry name" value="DnaJ"/>
    <property type="match status" value="1"/>
</dbReference>
<evidence type="ECO:0000259" key="3">
    <source>
        <dbReference type="PROSITE" id="PS50076"/>
    </source>
</evidence>
<dbReference type="InterPro" id="IPR050817">
    <property type="entry name" value="DjlA_DnaK_co-chaperone"/>
</dbReference>
<keyword evidence="2" id="KW-0472">Membrane</keyword>
<feature type="transmembrane region" description="Helical" evidence="2">
    <location>
        <begin position="100"/>
        <end position="126"/>
    </location>
</feature>
<feature type="region of interest" description="Disordered" evidence="1">
    <location>
        <begin position="360"/>
        <end position="433"/>
    </location>
</feature>
<comment type="caution">
    <text evidence="4">The sequence shown here is derived from an EMBL/GenBank/DDBJ whole genome shotgun (WGS) entry which is preliminary data.</text>
</comment>
<dbReference type="PROSITE" id="PS50076">
    <property type="entry name" value="DNAJ_2"/>
    <property type="match status" value="1"/>
</dbReference>
<dbReference type="CDD" id="cd06257">
    <property type="entry name" value="DnaJ"/>
    <property type="match status" value="1"/>
</dbReference>
<reference evidence="5" key="1">
    <citation type="journal article" date="2015" name="PLoS Genet.">
        <title>Genome Sequence and Transcriptome Analyses of Chrysochromulina tobin: Metabolic Tools for Enhanced Algal Fitness in the Prominent Order Prymnesiales (Haptophyceae).</title>
        <authorList>
            <person name="Hovde B.T."/>
            <person name="Deodato C.R."/>
            <person name="Hunsperger H.M."/>
            <person name="Ryken S.A."/>
            <person name="Yost W."/>
            <person name="Jha R.K."/>
            <person name="Patterson J."/>
            <person name="Monnat R.J. Jr."/>
            <person name="Barlow S.B."/>
            <person name="Starkenburg S.R."/>
            <person name="Cattolico R.A."/>
        </authorList>
    </citation>
    <scope>NUCLEOTIDE SEQUENCE</scope>
    <source>
        <strain evidence="5">CCMP291</strain>
    </source>
</reference>
<sequence length="433" mass="45975">MEPYTPHDLYRTLGCEVDATLDDVRRAYRRLAVQLHPDKSAQDTKAQFAAVTEAYDILSDPRRREVYDAFGLDVLHLYEEAHRFARTVGAVEPTSSPPRVYFATGLVAGGALLVVLLGLALVLAALHYDGYLDAVPWWLLFLPLWLALPLATAMAAVIGAGADTPAAAREARGVALSGLPEALRERQLLAATCQPAARPTRLDSPSGGWARDAAWLLLSTTQLTVLPPLLGDGGLHRPRSRKSAGGGGGGGRATPTAAPMSVSTPRARLHAQSGAPGTALTPEQAAVEAMALALKAPPSAEEALMAAELWDATFSPHYGQLPGAMPPRSKGAHEDAVKDAVKDAAAAAAADWTTAFEDLEEGAPPTRPHTSQAHDSRAGAQYGAQPKNWMQAFDDDDEQSRDSGGALEDPPSDWEEDEYSNSSRGEARSTRKT</sequence>
<evidence type="ECO:0000313" key="4">
    <source>
        <dbReference type="EMBL" id="KOO53875.1"/>
    </source>
</evidence>
<dbReference type="Gene3D" id="1.10.287.110">
    <property type="entry name" value="DnaJ domain"/>
    <property type="match status" value="1"/>
</dbReference>
<dbReference type="InterPro" id="IPR036869">
    <property type="entry name" value="J_dom_sf"/>
</dbReference>
<evidence type="ECO:0000313" key="5">
    <source>
        <dbReference type="Proteomes" id="UP000037460"/>
    </source>
</evidence>
<proteinExistence type="predicted"/>
<dbReference type="EMBL" id="JWZX01000019">
    <property type="protein sequence ID" value="KOO53875.1"/>
    <property type="molecule type" value="Genomic_DNA"/>
</dbReference>
<dbReference type="AlphaFoldDB" id="A0A0M0LS50"/>
<dbReference type="InterPro" id="IPR018253">
    <property type="entry name" value="DnaJ_domain_CS"/>
</dbReference>
<keyword evidence="5" id="KW-1185">Reference proteome</keyword>
<keyword evidence="2" id="KW-1133">Transmembrane helix</keyword>